<feature type="domain" description="VWFA" evidence="3">
    <location>
        <begin position="5"/>
        <end position="195"/>
    </location>
</feature>
<feature type="region of interest" description="Disordered" evidence="2">
    <location>
        <begin position="326"/>
        <end position="542"/>
    </location>
</feature>
<dbReference type="InterPro" id="IPR002035">
    <property type="entry name" value="VWF_A"/>
</dbReference>
<sequence>DCPINVYFTVDTSESVALKEYPWGSQVEELKIFLRMFVQKLQATKLQAKQVEWSYGGLHFSDQVEIFSEITSDVSTFLARVSAINYIGRGTFIDCALRNMTEQVRLTPSGKPRLQFAVILTDGHITGSPCGGVQVAAEAARAAGIKIFVVATHFDTMESELKQIASSPVELYRKDYLAYPSGHRQSAVNRITDLMVSTCLEIELPPSLDSLFVLCLETSGIPGPKGLMGIKGSKGSTGPAGDLGAPGQRANPGIEGPIGFPGQKGYSGLKGEKGDIGAPGLKGEPGTPGYSGIDGMMGKPGTVGTPGCKGETGMQGGMGPPGDFGIRGEAGDPGVKGYAGQPGRSGPQGAIGDSGEKGVYGYIGNPGLPGQKGTECNSQGTRGEIGIVGQRGKTGSKGEKGDLGPEGERGLPGRTGEKGVIGSPGFQGVRGTPGESGTTGKRGNAGEAGDFGPRGDLGSPGAKGDKGKDGYNYAGARGIQGDRGDSGSRGLQGTQGYYGDKGALGTKGIKGERGDPGPEGIPGERGQRGQPGSQGSPGTRGASGITQYITRDCFADCEKVCQSLDLVFVIDSSESIGKTNFSLAKNFVINVANRLGTMAKNISDVSGSRLGVVQYSHQGAVQAIRMDDESITSVTSFKAKVKAMEWIAGGTWTPSALKFTYEQLIVPGRRLGTKVVALVITDGRYDPKDLDNLESLCQGVEVYAIAIGDMFDGKAERASLEKIACNIGDRVKTLSVYAELTAEEFLEVIEQILCPEPETICPNVNCAPELKVAPLVQRPVDILFFVDGSERTGEENFRTVLRFINQIAQEIRLAQKDNDYKGARIAVLQYGSEAEQDLLLDFSYDAAIIHSFISKAVYRDSSSHLGGALLYAVDNLINNRASRFRGVRKNAETSFVFLTDGVTSDKNFDDGIMSMRKANIVSTAIAVGSDVDHDRLLQLVFNDKASVFHFKKYSDL</sequence>
<dbReference type="SUPFAM" id="SSF53300">
    <property type="entry name" value="vWA-like"/>
    <property type="match status" value="3"/>
</dbReference>
<feature type="non-terminal residue" evidence="4">
    <location>
        <position position="1"/>
    </location>
</feature>
<comment type="caution">
    <text evidence="4">The sequence shown here is derived from an EMBL/GenBank/DDBJ whole genome shotgun (WGS) entry which is preliminary data.</text>
</comment>
<proteinExistence type="predicted"/>
<dbReference type="EMBL" id="JAAWVQ010036882">
    <property type="protein sequence ID" value="MBN3274117.1"/>
    <property type="molecule type" value="Genomic_DNA"/>
</dbReference>
<reference evidence="4" key="1">
    <citation type="journal article" date="2021" name="Cell">
        <title>Tracing the genetic footprints of vertebrate landing in non-teleost ray-finned fishes.</title>
        <authorList>
            <person name="Bi X."/>
            <person name="Wang K."/>
            <person name="Yang L."/>
            <person name="Pan H."/>
            <person name="Jiang H."/>
            <person name="Wei Q."/>
            <person name="Fang M."/>
            <person name="Yu H."/>
            <person name="Zhu C."/>
            <person name="Cai Y."/>
            <person name="He Y."/>
            <person name="Gan X."/>
            <person name="Zeng H."/>
            <person name="Yu D."/>
            <person name="Zhu Y."/>
            <person name="Jiang H."/>
            <person name="Qiu Q."/>
            <person name="Yang H."/>
            <person name="Zhang Y.E."/>
            <person name="Wang W."/>
            <person name="Zhu M."/>
            <person name="He S."/>
            <person name="Zhang G."/>
        </authorList>
    </citation>
    <scope>NUCLEOTIDE SEQUENCE</scope>
    <source>
        <strain evidence="4">Pddl_001</strain>
    </source>
</reference>
<feature type="compositionally biased region" description="Basic and acidic residues" evidence="2">
    <location>
        <begin position="396"/>
        <end position="417"/>
    </location>
</feature>
<dbReference type="CDD" id="cd01450">
    <property type="entry name" value="vWFA_subfamily_ECM"/>
    <property type="match status" value="1"/>
</dbReference>
<evidence type="ECO:0000256" key="2">
    <source>
        <dbReference type="SAM" id="MobiDB-lite"/>
    </source>
</evidence>
<feature type="domain" description="VWFA" evidence="3">
    <location>
        <begin position="781"/>
        <end position="956"/>
    </location>
</feature>
<dbReference type="InterPro" id="IPR036465">
    <property type="entry name" value="vWFA_dom_sf"/>
</dbReference>
<dbReference type="Pfam" id="PF01391">
    <property type="entry name" value="Collagen"/>
    <property type="match status" value="3"/>
</dbReference>
<evidence type="ECO:0000256" key="1">
    <source>
        <dbReference type="ARBA" id="ARBA00022889"/>
    </source>
</evidence>
<accession>A0ABS2XJD7</accession>
<evidence type="ECO:0000313" key="5">
    <source>
        <dbReference type="Proteomes" id="UP001166093"/>
    </source>
</evidence>
<keyword evidence="5" id="KW-1185">Reference proteome</keyword>
<dbReference type="PANTHER" id="PTHR24020">
    <property type="entry name" value="COLLAGEN ALPHA"/>
    <property type="match status" value="1"/>
</dbReference>
<dbReference type="Gene3D" id="3.40.50.410">
    <property type="entry name" value="von Willebrand factor, type A domain"/>
    <property type="match status" value="3"/>
</dbReference>
<dbReference type="PROSITE" id="PS50234">
    <property type="entry name" value="VWFA"/>
    <property type="match status" value="3"/>
</dbReference>
<dbReference type="PANTHER" id="PTHR24020:SF84">
    <property type="entry name" value="VWFA DOMAIN-CONTAINING PROTEIN"/>
    <property type="match status" value="1"/>
</dbReference>
<name>A0ABS2XJD7_POLSP</name>
<dbReference type="InterPro" id="IPR050525">
    <property type="entry name" value="ECM_Assembly_Org"/>
</dbReference>
<dbReference type="PRINTS" id="PR00453">
    <property type="entry name" value="VWFADOMAIN"/>
</dbReference>
<feature type="compositionally biased region" description="Low complexity" evidence="2">
    <location>
        <begin position="528"/>
        <end position="540"/>
    </location>
</feature>
<dbReference type="SMART" id="SM00327">
    <property type="entry name" value="VWA"/>
    <property type="match status" value="3"/>
</dbReference>
<dbReference type="Proteomes" id="UP001166093">
    <property type="component" value="Unassembled WGS sequence"/>
</dbReference>
<protein>
    <submittedName>
        <fullName evidence="4">CO6A2 protein</fullName>
    </submittedName>
</protein>
<evidence type="ECO:0000259" key="3">
    <source>
        <dbReference type="PROSITE" id="PS50234"/>
    </source>
</evidence>
<gene>
    <name evidence="4" type="primary">Col6a2_1</name>
    <name evidence="4" type="ORF">GTO93_0011847</name>
</gene>
<evidence type="ECO:0000313" key="4">
    <source>
        <dbReference type="EMBL" id="MBN3274117.1"/>
    </source>
</evidence>
<dbReference type="InterPro" id="IPR008160">
    <property type="entry name" value="Collagen"/>
</dbReference>
<organism evidence="4 5">
    <name type="scientific">Polyodon spathula</name>
    <name type="common">North American paddlefish</name>
    <name type="synonym">Squalus spathula</name>
    <dbReference type="NCBI Taxonomy" id="7913"/>
    <lineage>
        <taxon>Eukaryota</taxon>
        <taxon>Metazoa</taxon>
        <taxon>Chordata</taxon>
        <taxon>Craniata</taxon>
        <taxon>Vertebrata</taxon>
        <taxon>Euteleostomi</taxon>
        <taxon>Actinopterygii</taxon>
        <taxon>Chondrostei</taxon>
        <taxon>Acipenseriformes</taxon>
        <taxon>Polyodontidae</taxon>
        <taxon>Polyodon</taxon>
    </lineage>
</organism>
<keyword evidence="1" id="KW-0130">Cell adhesion</keyword>
<feature type="non-terminal residue" evidence="4">
    <location>
        <position position="956"/>
    </location>
</feature>
<feature type="domain" description="VWFA" evidence="3">
    <location>
        <begin position="565"/>
        <end position="752"/>
    </location>
</feature>
<dbReference type="Pfam" id="PF00092">
    <property type="entry name" value="VWA"/>
    <property type="match status" value="3"/>
</dbReference>